<evidence type="ECO:0000256" key="4">
    <source>
        <dbReference type="ARBA" id="ARBA00022692"/>
    </source>
</evidence>
<dbReference type="AlphaFoldDB" id="A0A0P9DIN8"/>
<evidence type="ECO:0000256" key="6">
    <source>
        <dbReference type="ARBA" id="ARBA00023136"/>
    </source>
</evidence>
<protein>
    <recommendedName>
        <fullName evidence="9">CN hydrolase domain-containing protein</fullName>
    </recommendedName>
</protein>
<dbReference type="GO" id="GO:0016410">
    <property type="term" value="F:N-acyltransferase activity"/>
    <property type="evidence" value="ECO:0007669"/>
    <property type="project" value="InterPro"/>
</dbReference>
<keyword evidence="11" id="KW-1185">Reference proteome</keyword>
<evidence type="ECO:0000256" key="3">
    <source>
        <dbReference type="ARBA" id="ARBA00022679"/>
    </source>
</evidence>
<dbReference type="PANTHER" id="PTHR38686">
    <property type="entry name" value="APOLIPOPROTEIN N-ACYLTRANSFERASE"/>
    <property type="match status" value="1"/>
</dbReference>
<gene>
    <name evidence="10" type="ORF">SE17_30895</name>
</gene>
<dbReference type="InterPro" id="IPR004563">
    <property type="entry name" value="Apolipo_AcylTrfase"/>
</dbReference>
<dbReference type="InterPro" id="IPR003010">
    <property type="entry name" value="C-N_Hydrolase"/>
</dbReference>
<keyword evidence="5 8" id="KW-1133">Transmembrane helix</keyword>
<feature type="transmembrane region" description="Helical" evidence="8">
    <location>
        <begin position="51"/>
        <end position="70"/>
    </location>
</feature>
<evidence type="ECO:0000313" key="10">
    <source>
        <dbReference type="EMBL" id="KPV49739.1"/>
    </source>
</evidence>
<keyword evidence="3" id="KW-0808">Transferase</keyword>
<evidence type="ECO:0000313" key="11">
    <source>
        <dbReference type="Proteomes" id="UP000050509"/>
    </source>
</evidence>
<dbReference type="GO" id="GO:0042158">
    <property type="term" value="P:lipoprotein biosynthetic process"/>
    <property type="evidence" value="ECO:0007669"/>
    <property type="project" value="InterPro"/>
</dbReference>
<evidence type="ECO:0000256" key="8">
    <source>
        <dbReference type="SAM" id="Phobius"/>
    </source>
</evidence>
<name>A0A0P9DIN8_9CHLR</name>
<comment type="subcellular location">
    <subcellularLocation>
        <location evidence="1">Cell membrane</location>
        <topology evidence="1">Multi-pass membrane protein</topology>
    </subcellularLocation>
</comment>
<reference evidence="10 11" key="1">
    <citation type="submission" date="2015-09" db="EMBL/GenBank/DDBJ databases">
        <title>Draft genome sequence of Kouleothrix aurantiaca JCM 19913.</title>
        <authorList>
            <person name="Hemp J."/>
        </authorList>
    </citation>
    <scope>NUCLEOTIDE SEQUENCE [LARGE SCALE GENOMIC DNA]</scope>
    <source>
        <strain evidence="10 11">COM-B</strain>
    </source>
</reference>
<dbReference type="SUPFAM" id="SSF56317">
    <property type="entry name" value="Carbon-nitrogen hydrolase"/>
    <property type="match status" value="1"/>
</dbReference>
<accession>A0A0P9DIN8</accession>
<proteinExistence type="predicted"/>
<keyword evidence="2" id="KW-1003">Cell membrane</keyword>
<keyword evidence="6 8" id="KW-0472">Membrane</keyword>
<feature type="transmembrane region" description="Helical" evidence="8">
    <location>
        <begin position="12"/>
        <end position="30"/>
    </location>
</feature>
<evidence type="ECO:0000256" key="1">
    <source>
        <dbReference type="ARBA" id="ARBA00004651"/>
    </source>
</evidence>
<keyword evidence="7" id="KW-0012">Acyltransferase</keyword>
<evidence type="ECO:0000259" key="9">
    <source>
        <dbReference type="PROSITE" id="PS50263"/>
    </source>
</evidence>
<dbReference type="Pfam" id="PF00795">
    <property type="entry name" value="CN_hydrolase"/>
    <property type="match status" value="1"/>
</dbReference>
<feature type="domain" description="CN hydrolase" evidence="9">
    <location>
        <begin position="104"/>
        <end position="326"/>
    </location>
</feature>
<sequence length="382" mass="40443">MYTQTDNAALLQTAAFVGIWGILFLMAWTARVANWVWDNGLPVARASRGPVFYAAALLLALLGGGAWLAFAAPARAEVPVATVVSSSQQLLNSVPSDALGRLLAGTATAQDNALLHTGMATLSDEMLAQSARAAQAGARIIVWPEGSLLLSPADEAAFQGRAAELARNNGVYLVTAYAVLHQGAKHENKAIVFDPRGAQALEYAKHNLVPFAEDSVFERGAGLIPTLDTPYGRLAVVICHDQDHHEFIAQAGRQGVDLLLIPTGDWKTIDQAHQRLGMMRAVEQGVTVVRATRGGLSAVIDPQGRVLASMDRGDVYFDRTPVEPALPNDVSTMFGSAPASGMPTLYRTTGDAFAWLCVAGLAGFVAAALRRRQARAAVPAVV</sequence>
<dbReference type="PROSITE" id="PS50263">
    <property type="entry name" value="CN_HYDROLASE"/>
    <property type="match status" value="1"/>
</dbReference>
<dbReference type="Proteomes" id="UP000050509">
    <property type="component" value="Unassembled WGS sequence"/>
</dbReference>
<evidence type="ECO:0000256" key="5">
    <source>
        <dbReference type="ARBA" id="ARBA00022989"/>
    </source>
</evidence>
<keyword evidence="4 8" id="KW-0812">Transmembrane</keyword>
<evidence type="ECO:0000256" key="7">
    <source>
        <dbReference type="ARBA" id="ARBA00023315"/>
    </source>
</evidence>
<dbReference type="InterPro" id="IPR036526">
    <property type="entry name" value="C-N_Hydrolase_sf"/>
</dbReference>
<organism evidence="10 11">
    <name type="scientific">Kouleothrix aurantiaca</name>
    <dbReference type="NCBI Taxonomy" id="186479"/>
    <lineage>
        <taxon>Bacteria</taxon>
        <taxon>Bacillati</taxon>
        <taxon>Chloroflexota</taxon>
        <taxon>Chloroflexia</taxon>
        <taxon>Chloroflexales</taxon>
        <taxon>Roseiflexineae</taxon>
        <taxon>Roseiflexaceae</taxon>
        <taxon>Kouleothrix</taxon>
    </lineage>
</organism>
<comment type="caution">
    <text evidence="10">The sequence shown here is derived from an EMBL/GenBank/DDBJ whole genome shotgun (WGS) entry which is preliminary data.</text>
</comment>
<dbReference type="GO" id="GO:0005886">
    <property type="term" value="C:plasma membrane"/>
    <property type="evidence" value="ECO:0007669"/>
    <property type="project" value="UniProtKB-SubCell"/>
</dbReference>
<dbReference type="EMBL" id="LJCR01001777">
    <property type="protein sequence ID" value="KPV49739.1"/>
    <property type="molecule type" value="Genomic_DNA"/>
</dbReference>
<feature type="transmembrane region" description="Helical" evidence="8">
    <location>
        <begin position="352"/>
        <end position="369"/>
    </location>
</feature>
<dbReference type="PANTHER" id="PTHR38686:SF1">
    <property type="entry name" value="APOLIPOPROTEIN N-ACYLTRANSFERASE"/>
    <property type="match status" value="1"/>
</dbReference>
<evidence type="ECO:0000256" key="2">
    <source>
        <dbReference type="ARBA" id="ARBA00022475"/>
    </source>
</evidence>
<dbReference type="Gene3D" id="3.60.110.10">
    <property type="entry name" value="Carbon-nitrogen hydrolase"/>
    <property type="match status" value="1"/>
</dbReference>